<dbReference type="GO" id="GO:0005886">
    <property type="term" value="C:plasma membrane"/>
    <property type="evidence" value="ECO:0007669"/>
    <property type="project" value="TreeGrafter"/>
</dbReference>
<dbReference type="GO" id="GO:0004222">
    <property type="term" value="F:metalloendopeptidase activity"/>
    <property type="evidence" value="ECO:0007669"/>
    <property type="project" value="InterPro"/>
</dbReference>
<evidence type="ECO:0000313" key="3">
    <source>
        <dbReference type="EMBL" id="JAP83006.1"/>
    </source>
</evidence>
<feature type="transmembrane region" description="Helical" evidence="1">
    <location>
        <begin position="34"/>
        <end position="56"/>
    </location>
</feature>
<organism evidence="3">
    <name type="scientific">Rhipicephalus appendiculatus</name>
    <name type="common">Brown ear tick</name>
    <dbReference type="NCBI Taxonomy" id="34631"/>
    <lineage>
        <taxon>Eukaryota</taxon>
        <taxon>Metazoa</taxon>
        <taxon>Ecdysozoa</taxon>
        <taxon>Arthropoda</taxon>
        <taxon>Chelicerata</taxon>
        <taxon>Arachnida</taxon>
        <taxon>Acari</taxon>
        <taxon>Parasitiformes</taxon>
        <taxon>Ixodida</taxon>
        <taxon>Ixodoidea</taxon>
        <taxon>Ixodidae</taxon>
        <taxon>Rhipicephalinae</taxon>
        <taxon>Rhipicephalus</taxon>
        <taxon>Rhipicephalus</taxon>
    </lineage>
</organism>
<keyword evidence="1" id="KW-0812">Transmembrane</keyword>
<reference evidence="3" key="1">
    <citation type="journal article" date="2016" name="Ticks Tick Borne Dis.">
        <title>De novo assembly and annotation of the salivary gland transcriptome of Rhipicephalus appendiculatus male and female ticks during blood feeding.</title>
        <authorList>
            <person name="de Castro M.H."/>
            <person name="de Klerk D."/>
            <person name="Pienaar R."/>
            <person name="Latif A.A."/>
            <person name="Rees D.J."/>
            <person name="Mans B.J."/>
        </authorList>
    </citation>
    <scope>NUCLEOTIDE SEQUENCE</scope>
    <source>
        <tissue evidence="3">Salivary glands</tissue>
    </source>
</reference>
<keyword evidence="1" id="KW-0472">Membrane</keyword>
<dbReference type="Pfam" id="PF01431">
    <property type="entry name" value="Peptidase_M13"/>
    <property type="match status" value="1"/>
</dbReference>
<dbReference type="InterPro" id="IPR000718">
    <property type="entry name" value="Peptidase_M13"/>
</dbReference>
<dbReference type="InterPro" id="IPR018497">
    <property type="entry name" value="Peptidase_M13_C"/>
</dbReference>
<feature type="domain" description="Peptidase M13 C-terminal" evidence="2">
    <location>
        <begin position="627"/>
        <end position="725"/>
    </location>
</feature>
<dbReference type="InterPro" id="IPR042089">
    <property type="entry name" value="Peptidase_M13_dom_2"/>
</dbReference>
<dbReference type="SUPFAM" id="SSF55486">
    <property type="entry name" value="Metalloproteases ('zincins'), catalytic domain"/>
    <property type="match status" value="1"/>
</dbReference>
<dbReference type="Gene3D" id="3.40.390.10">
    <property type="entry name" value="Collagenase (Catalytic Domain)"/>
    <property type="match status" value="2"/>
</dbReference>
<proteinExistence type="predicted"/>
<dbReference type="Gene3D" id="1.10.1380.10">
    <property type="entry name" value="Neutral endopeptidase , domain2"/>
    <property type="match status" value="1"/>
</dbReference>
<dbReference type="InterPro" id="IPR024079">
    <property type="entry name" value="MetalloPept_cat_dom_sf"/>
</dbReference>
<evidence type="ECO:0000256" key="1">
    <source>
        <dbReference type="SAM" id="Phobius"/>
    </source>
</evidence>
<sequence length="750" mass="84441">MSGEDSSVSEMSSSVQSAWEDLVVENPNRRKLEACLVSTIMVVVVCIMGLLLFVVIELQPANNLKKVQRRPNVVFCDNGTCPEFAHRVLGWINFKVKPCVDFHAWVCQSRLKDSPEDTFQQDPERAGTYAANAHFYNLFMRNRDYELNTNKKVNELAFTHMVGLYDACVHGIKNNKSENQLYPFLKKTLWSVSGLQGFAGAAQVSQYMNLHVALMQKFNFHPFGRFMRMDDNWVIGAPSFLGTTQQVALAGFAGEFQAAYGAFINKYKLGSADDASKVFELEKDMVSAMQVKGLETDYPSNYGINLKHQNLDIPGLIKQVFGVDLAGKTFTRYPSGPAVLGVYDKGGWRSMNLAMFKFILKLSIFADEEAPDLDKFFLFASKYEFGAKVLPVRVYRCGTFIENYLRPAMMQFVRHYDSDRLNAISSKIQADLTEFIAPGATKKSVAPYLKHFKLARGKLAEWGGNLTAMQFFYLNDTDTPVTTYFGCGDTLTAYNASADGGFLTSVMMLSQIYACNVQAYSSKEILGFPVLGTEPYYDFIADKMYIPYGFTMPPNFHPYVPGIFHHNAPALYLKITSEVFKMVITKMFEPKKREGDAAPIFQGIECFRGLVNPASPNKTGATQIFFDSVAIPMAYTMYRNILNHAKWDVSKQARVSLIPFFTEGQYFFIQAAQARCEHMDPDPTNKYLQKRDGATPADKINLPFAKNNPLFANRFGCAKERPMYSTGALCKGPSNPLKKETEKEYPGVYY</sequence>
<dbReference type="PROSITE" id="PS51885">
    <property type="entry name" value="NEPRILYSIN"/>
    <property type="match status" value="1"/>
</dbReference>
<evidence type="ECO:0000259" key="2">
    <source>
        <dbReference type="Pfam" id="PF01431"/>
    </source>
</evidence>
<dbReference type="EMBL" id="GEDV01005551">
    <property type="protein sequence ID" value="JAP83006.1"/>
    <property type="molecule type" value="Transcribed_RNA"/>
</dbReference>
<protein>
    <submittedName>
        <fullName evidence="3">Gluzincin</fullName>
    </submittedName>
</protein>
<dbReference type="PANTHER" id="PTHR11733:SF241">
    <property type="entry name" value="GH26575P-RELATED"/>
    <property type="match status" value="1"/>
</dbReference>
<dbReference type="PANTHER" id="PTHR11733">
    <property type="entry name" value="ZINC METALLOPROTEASE FAMILY M13 NEPRILYSIN-RELATED"/>
    <property type="match status" value="1"/>
</dbReference>
<dbReference type="AlphaFoldDB" id="A0A131YXU7"/>
<name>A0A131YXU7_RHIAP</name>
<keyword evidence="1" id="KW-1133">Transmembrane helix</keyword>
<dbReference type="GO" id="GO:0016485">
    <property type="term" value="P:protein processing"/>
    <property type="evidence" value="ECO:0007669"/>
    <property type="project" value="TreeGrafter"/>
</dbReference>
<accession>A0A131YXU7</accession>